<dbReference type="GO" id="GO:0016818">
    <property type="term" value="F:hydrolase activity, acting on acid anhydrides, in phosphorus-containing anhydrides"/>
    <property type="evidence" value="ECO:0007669"/>
    <property type="project" value="TreeGrafter"/>
</dbReference>
<dbReference type="RefSeq" id="WP_024381175.1">
    <property type="nucleotide sequence ID" value="NZ_ALLE01000019.1"/>
</dbReference>
<evidence type="ECO:0000259" key="6">
    <source>
        <dbReference type="PROSITE" id="PS51462"/>
    </source>
</evidence>
<comment type="similarity">
    <text evidence="2">Belongs to the Nudix hydrolase family.</text>
</comment>
<dbReference type="PATRIC" id="fig|1214179.4.peg.2094"/>
<dbReference type="AlphaFoldDB" id="A0A075SM22"/>
<dbReference type="GO" id="GO:0005737">
    <property type="term" value="C:cytoplasm"/>
    <property type="evidence" value="ECO:0007669"/>
    <property type="project" value="TreeGrafter"/>
</dbReference>
<name>A0A075SM22_STRSU</name>
<keyword evidence="5" id="KW-0460">Magnesium</keyword>
<keyword evidence="3" id="KW-0479">Metal-binding</keyword>
<dbReference type="Gene3D" id="3.90.79.10">
    <property type="entry name" value="Nucleoside Triphosphate Pyrophosphohydrolase"/>
    <property type="match status" value="1"/>
</dbReference>
<protein>
    <submittedName>
        <fullName evidence="7">DNA mismatch repair protein MutT</fullName>
    </submittedName>
</protein>
<feature type="domain" description="Nudix hydrolase" evidence="6">
    <location>
        <begin position="1"/>
        <end position="132"/>
    </location>
</feature>
<dbReference type="HOGENOM" id="CLU_037162_17_0_9"/>
<dbReference type="EMBL" id="CP008921">
    <property type="protein sequence ID" value="AIG44431.1"/>
    <property type="molecule type" value="Genomic_DNA"/>
</dbReference>
<dbReference type="GO" id="GO:0046872">
    <property type="term" value="F:metal ion binding"/>
    <property type="evidence" value="ECO:0007669"/>
    <property type="project" value="UniProtKB-KW"/>
</dbReference>
<evidence type="ECO:0000256" key="3">
    <source>
        <dbReference type="ARBA" id="ARBA00022723"/>
    </source>
</evidence>
<organism evidence="7 8">
    <name type="scientific">Streptococcus suis 6407</name>
    <dbReference type="NCBI Taxonomy" id="1214179"/>
    <lineage>
        <taxon>Bacteria</taxon>
        <taxon>Bacillati</taxon>
        <taxon>Bacillota</taxon>
        <taxon>Bacilli</taxon>
        <taxon>Lactobacillales</taxon>
        <taxon>Streptococcaceae</taxon>
        <taxon>Streptococcus</taxon>
    </lineage>
</organism>
<gene>
    <name evidence="7" type="ORF">ID09_10520</name>
</gene>
<evidence type="ECO:0000313" key="8">
    <source>
        <dbReference type="Proteomes" id="UP000028185"/>
    </source>
</evidence>
<evidence type="ECO:0000313" key="7">
    <source>
        <dbReference type="EMBL" id="AIG44431.1"/>
    </source>
</evidence>
<dbReference type="InterPro" id="IPR000086">
    <property type="entry name" value="NUDIX_hydrolase_dom"/>
</dbReference>
<evidence type="ECO:0000256" key="4">
    <source>
        <dbReference type="ARBA" id="ARBA00022801"/>
    </source>
</evidence>
<dbReference type="Proteomes" id="UP000028185">
    <property type="component" value="Chromosome"/>
</dbReference>
<reference evidence="7 8" key="1">
    <citation type="journal article" date="2014" name="Genome Announc.">
        <title>Whole-Genome Sequence of Streptococcus suis Serotype 4 Reference Strain 6407.</title>
        <authorList>
            <person name="Wang K."/>
            <person name="Chen J."/>
            <person name="Yao H."/>
            <person name="Lu C."/>
        </authorList>
    </citation>
    <scope>NUCLEOTIDE SEQUENCE [LARGE SCALE GENOMIC DNA]</scope>
    <source>
        <strain evidence="7">6407</strain>
    </source>
</reference>
<evidence type="ECO:0000256" key="1">
    <source>
        <dbReference type="ARBA" id="ARBA00001946"/>
    </source>
</evidence>
<dbReference type="Pfam" id="PF00293">
    <property type="entry name" value="NUDIX"/>
    <property type="match status" value="1"/>
</dbReference>
<comment type="cofactor">
    <cofactor evidence="1">
        <name>Mg(2+)</name>
        <dbReference type="ChEBI" id="CHEBI:18420"/>
    </cofactor>
</comment>
<proteinExistence type="inferred from homology"/>
<dbReference type="PANTHER" id="PTHR43758:SF2">
    <property type="entry name" value="OXIDIZED PURINE NUCLEOSIDE TRIPHOSPHATE HYDROLASE"/>
    <property type="match status" value="1"/>
</dbReference>
<dbReference type="InterPro" id="IPR015797">
    <property type="entry name" value="NUDIX_hydrolase-like_dom_sf"/>
</dbReference>
<dbReference type="SUPFAM" id="SSF55811">
    <property type="entry name" value="Nudix"/>
    <property type="match status" value="1"/>
</dbReference>
<evidence type="ECO:0000256" key="2">
    <source>
        <dbReference type="ARBA" id="ARBA00005582"/>
    </source>
</evidence>
<keyword evidence="4" id="KW-0378">Hydrolase</keyword>
<accession>A0A075SM22</accession>
<dbReference type="PANTHER" id="PTHR43758">
    <property type="entry name" value="7,8-DIHYDRO-8-OXOGUANINE TRIPHOSPHATASE"/>
    <property type="match status" value="1"/>
</dbReference>
<dbReference type="CDD" id="cd18875">
    <property type="entry name" value="NUDIX_Hydrolase"/>
    <property type="match status" value="1"/>
</dbReference>
<sequence length="151" mass="17593">MSRTEQVILTNMCMITDGQQVLVQDRKSKKWPGVTFPGGHVEPNESIISSVIRKIKEETGLTVSNLELCGIQNWTDPTDHYRYLVFCYKTSQFSGVPQSSDEGEVFWIDRAELKNVQLADDFETMLEIFEQPQLTENFYWFEDGEWKVENR</sequence>
<evidence type="ECO:0000256" key="5">
    <source>
        <dbReference type="ARBA" id="ARBA00022842"/>
    </source>
</evidence>
<dbReference type="PROSITE" id="PS51462">
    <property type="entry name" value="NUDIX"/>
    <property type="match status" value="1"/>
</dbReference>